<organism evidence="6 7">
    <name type="scientific">Adiantum capillus-veneris</name>
    <name type="common">Maidenhair fern</name>
    <dbReference type="NCBI Taxonomy" id="13818"/>
    <lineage>
        <taxon>Eukaryota</taxon>
        <taxon>Viridiplantae</taxon>
        <taxon>Streptophyta</taxon>
        <taxon>Embryophyta</taxon>
        <taxon>Tracheophyta</taxon>
        <taxon>Polypodiopsida</taxon>
        <taxon>Polypodiidae</taxon>
        <taxon>Polypodiales</taxon>
        <taxon>Pteridineae</taxon>
        <taxon>Pteridaceae</taxon>
        <taxon>Vittarioideae</taxon>
        <taxon>Adiantum</taxon>
    </lineage>
</organism>
<evidence type="ECO:0000313" key="7">
    <source>
        <dbReference type="Proteomes" id="UP000886520"/>
    </source>
</evidence>
<dbReference type="PANTHER" id="PTHR43176:SF3">
    <property type="entry name" value="3-HYDROXYISOBUTYRYL-COA HYDROLASE, MITOCHONDRIAL"/>
    <property type="match status" value="1"/>
</dbReference>
<accession>A0A9D4ZCS8</accession>
<dbReference type="PANTHER" id="PTHR43176">
    <property type="entry name" value="3-HYDROXYISOBUTYRYL-COA HYDROLASE-RELATED"/>
    <property type="match status" value="1"/>
</dbReference>
<dbReference type="InterPro" id="IPR029045">
    <property type="entry name" value="ClpP/crotonase-like_dom_sf"/>
</dbReference>
<evidence type="ECO:0000259" key="5">
    <source>
        <dbReference type="Pfam" id="PF16113"/>
    </source>
</evidence>
<dbReference type="GO" id="GO:0003860">
    <property type="term" value="F:3-hydroxyisobutyryl-CoA hydrolase activity"/>
    <property type="evidence" value="ECO:0007669"/>
    <property type="project" value="UniProtKB-UniRule"/>
</dbReference>
<evidence type="ECO:0000256" key="3">
    <source>
        <dbReference type="ARBA" id="ARBA00022801"/>
    </source>
</evidence>
<keyword evidence="3 4" id="KW-0378">Hydrolase</keyword>
<dbReference type="FunFam" id="3.90.226.10:FF:000027">
    <property type="entry name" value="Probable 3-hydroxyisobutyryl-CoA hydrolase 2"/>
    <property type="match status" value="1"/>
</dbReference>
<keyword evidence="7" id="KW-1185">Reference proteome</keyword>
<dbReference type="Pfam" id="PF16113">
    <property type="entry name" value="ECH_2"/>
    <property type="match status" value="1"/>
</dbReference>
<dbReference type="GO" id="GO:0006574">
    <property type="term" value="P:L-valine catabolic process"/>
    <property type="evidence" value="ECO:0007669"/>
    <property type="project" value="UniProtKB-UniRule"/>
</dbReference>
<feature type="domain" description="Enoyl-CoA hydratase/isomerase" evidence="5">
    <location>
        <begin position="22"/>
        <end position="355"/>
    </location>
</feature>
<protein>
    <recommendedName>
        <fullName evidence="2 4">3-hydroxyisobutyryl-CoA hydrolase</fullName>
        <shortName evidence="4">HIB-CoA hydrolase</shortName>
        <shortName evidence="4">HIBYL-CoA-H</shortName>
        <ecNumber evidence="2 4">3.1.2.4</ecNumber>
    </recommendedName>
    <alternativeName>
        <fullName evidence="4">3-hydroxyisobutyryl-coenzyme A hydrolase</fullName>
    </alternativeName>
</protein>
<sequence length="384" mass="42769">MGLPTAAASNEEIHVEECGQARVVTLNRPKQLNALTHLMVERLRQLYEQWECDNRVSLVIIKGSGRAFCAGGDVAETFHFAKSGYCSVIKEMTFMESILNYILGTYVKPYVALLDGIVMGGGAGVSIHGPIRVVTENTVFSMPETVLGFHPDIGASYFLSHLPGHLGEYAGLTAARLDGAEMLACGLATHFVPSNSLFELEKALKNFTNGGLEGVNTLICKFTTANVNLQERSCLHRLAEINRCFSKSAVEQILQELDFQGDGCHGWYKATAEKLRRASPFSLKVTLKSIREGRHGSLADCLKHEYRLSIRFLDGIFSRDFYEGVRAILVDKDKKPKWNPPSLELVTSDMVDHYFSPLKDNEAPELELPIRYEDCTKRIVFSRL</sequence>
<dbReference type="InterPro" id="IPR045004">
    <property type="entry name" value="ECH_dom"/>
</dbReference>
<comment type="pathway">
    <text evidence="4">Amino-acid degradation; L-valine degradation.</text>
</comment>
<comment type="similarity">
    <text evidence="4">Belongs to the enoyl-CoA hydratase/isomerase family.</text>
</comment>
<name>A0A9D4ZCS8_ADICA</name>
<dbReference type="NCBIfam" id="NF004127">
    <property type="entry name" value="PRK05617.1"/>
    <property type="match status" value="1"/>
</dbReference>
<dbReference type="EMBL" id="JABFUD020000014">
    <property type="protein sequence ID" value="KAI5070434.1"/>
    <property type="molecule type" value="Genomic_DNA"/>
</dbReference>
<reference evidence="6" key="1">
    <citation type="submission" date="2021-01" db="EMBL/GenBank/DDBJ databases">
        <title>Adiantum capillus-veneris genome.</title>
        <authorList>
            <person name="Fang Y."/>
            <person name="Liao Q."/>
        </authorList>
    </citation>
    <scope>NUCLEOTIDE SEQUENCE</scope>
    <source>
        <strain evidence="6">H3</strain>
        <tissue evidence="6">Leaf</tissue>
    </source>
</reference>
<evidence type="ECO:0000256" key="4">
    <source>
        <dbReference type="RuleBase" id="RU369070"/>
    </source>
</evidence>
<evidence type="ECO:0000256" key="2">
    <source>
        <dbReference type="ARBA" id="ARBA00011915"/>
    </source>
</evidence>
<dbReference type="OrthoDB" id="16820at2759"/>
<dbReference type="CDD" id="cd06558">
    <property type="entry name" value="crotonase-like"/>
    <property type="match status" value="1"/>
</dbReference>
<proteinExistence type="inferred from homology"/>
<comment type="function">
    <text evidence="4">Hydrolyzes 3-hydroxyisobutyryl-CoA (HIBYL-CoA), a saline catabolite. Has high activity toward isobutyryl-CoA. Could be an isobutyryl-CoA dehydrogenase that functions in valine catabolism.</text>
</comment>
<comment type="caution">
    <text evidence="6">The sequence shown here is derived from an EMBL/GenBank/DDBJ whole genome shotgun (WGS) entry which is preliminary data.</text>
</comment>
<evidence type="ECO:0000313" key="6">
    <source>
        <dbReference type="EMBL" id="KAI5070434.1"/>
    </source>
</evidence>
<dbReference type="InterPro" id="IPR032259">
    <property type="entry name" value="HIBYL-CoA-H"/>
</dbReference>
<dbReference type="AlphaFoldDB" id="A0A9D4ZCS8"/>
<dbReference type="EC" id="3.1.2.4" evidence="2 4"/>
<dbReference type="Proteomes" id="UP000886520">
    <property type="component" value="Chromosome 14"/>
</dbReference>
<dbReference type="Gene3D" id="3.90.226.10">
    <property type="entry name" value="2-enoyl-CoA Hydratase, Chain A, domain 1"/>
    <property type="match status" value="1"/>
</dbReference>
<evidence type="ECO:0000256" key="1">
    <source>
        <dbReference type="ARBA" id="ARBA00001709"/>
    </source>
</evidence>
<gene>
    <name evidence="6" type="ORF">GOP47_0014777</name>
</gene>
<dbReference type="SUPFAM" id="SSF52096">
    <property type="entry name" value="ClpP/crotonase"/>
    <property type="match status" value="1"/>
</dbReference>
<comment type="catalytic activity">
    <reaction evidence="1 4">
        <text>3-hydroxy-2-methylpropanoyl-CoA + H2O = 3-hydroxy-2-methylpropanoate + CoA + H(+)</text>
        <dbReference type="Rhea" id="RHEA:20888"/>
        <dbReference type="ChEBI" id="CHEBI:11805"/>
        <dbReference type="ChEBI" id="CHEBI:15377"/>
        <dbReference type="ChEBI" id="CHEBI:15378"/>
        <dbReference type="ChEBI" id="CHEBI:57287"/>
        <dbReference type="ChEBI" id="CHEBI:57340"/>
        <dbReference type="EC" id="3.1.2.4"/>
    </reaction>
</comment>